<accession>A0A0F9HSB8</accession>
<dbReference type="AlphaFoldDB" id="A0A0F9HSB8"/>
<sequence>MFRVINIYHDGKLIAHNTVHEGMMQTLFVPMPDGRQLMVGPTLVGFFEPVVSEDKICVSYEIERE</sequence>
<protein>
    <submittedName>
        <fullName evidence="1">Uncharacterized protein</fullName>
    </submittedName>
</protein>
<proteinExistence type="predicted"/>
<dbReference type="EMBL" id="LAZR01014251">
    <property type="protein sequence ID" value="KKM18296.1"/>
    <property type="molecule type" value="Genomic_DNA"/>
</dbReference>
<reference evidence="1" key="1">
    <citation type="journal article" date="2015" name="Nature">
        <title>Complex archaea that bridge the gap between prokaryotes and eukaryotes.</title>
        <authorList>
            <person name="Spang A."/>
            <person name="Saw J.H."/>
            <person name="Jorgensen S.L."/>
            <person name="Zaremba-Niedzwiedzka K."/>
            <person name="Martijn J."/>
            <person name="Lind A.E."/>
            <person name="van Eijk R."/>
            <person name="Schleper C."/>
            <person name="Guy L."/>
            <person name="Ettema T.J."/>
        </authorList>
    </citation>
    <scope>NUCLEOTIDE SEQUENCE</scope>
</reference>
<gene>
    <name evidence="1" type="ORF">LCGC14_1667090</name>
</gene>
<organism evidence="1">
    <name type="scientific">marine sediment metagenome</name>
    <dbReference type="NCBI Taxonomy" id="412755"/>
    <lineage>
        <taxon>unclassified sequences</taxon>
        <taxon>metagenomes</taxon>
        <taxon>ecological metagenomes</taxon>
    </lineage>
</organism>
<evidence type="ECO:0000313" key="1">
    <source>
        <dbReference type="EMBL" id="KKM18296.1"/>
    </source>
</evidence>
<name>A0A0F9HSB8_9ZZZZ</name>
<comment type="caution">
    <text evidence="1">The sequence shown here is derived from an EMBL/GenBank/DDBJ whole genome shotgun (WGS) entry which is preliminary data.</text>
</comment>